<evidence type="ECO:0000313" key="7">
    <source>
        <dbReference type="Proteomes" id="UP000694557"/>
    </source>
</evidence>
<protein>
    <submittedName>
        <fullName evidence="6">Transmembrane protein 30C</fullName>
    </submittedName>
</protein>
<sequence length="224" mass="25802">MGKAKANAGLLARRPVCLLATVQNTHELKVDYTHTGSCDKFFETTNVFFYFGDDGQMLLQLLLCQTLPVCLLYITRAYCEPFIKGNNGLPIAPCWAMANTMFNVVHVHLFRKGIPWYTDKNVKCRNPPDENKTRTLKPVFDLDPWDHNNGFINEDLIVWMREAAFPNFKELYGVPMDSLGRKEVVLSSQLVRESEQLPARSLPDHWLSHPAPRCYPHRHLVEVW</sequence>
<evidence type="ECO:0000256" key="1">
    <source>
        <dbReference type="ARBA" id="ARBA00004370"/>
    </source>
</evidence>
<reference evidence="6" key="1">
    <citation type="submission" date="2025-08" db="UniProtKB">
        <authorList>
            <consortium name="Ensembl"/>
        </authorList>
    </citation>
    <scope>IDENTIFICATION</scope>
</reference>
<keyword evidence="3" id="KW-0812">Transmembrane</keyword>
<evidence type="ECO:0000256" key="4">
    <source>
        <dbReference type="ARBA" id="ARBA00022989"/>
    </source>
</evidence>
<accession>A0A8C7I4G3</accession>
<comment type="similarity">
    <text evidence="2">Belongs to the CDC50/LEM3 family.</text>
</comment>
<comment type="subcellular location">
    <subcellularLocation>
        <location evidence="1">Membrane</location>
    </subcellularLocation>
</comment>
<dbReference type="Ensembl" id="ENSOKIT00005070756.1">
    <property type="protein sequence ID" value="ENSOKIP00005066515.1"/>
    <property type="gene ID" value="ENSOKIG00005028599.1"/>
</dbReference>
<dbReference type="Proteomes" id="UP000694557">
    <property type="component" value="Unassembled WGS sequence"/>
</dbReference>
<dbReference type="Pfam" id="PF03381">
    <property type="entry name" value="CDC50"/>
    <property type="match status" value="1"/>
</dbReference>
<dbReference type="GO" id="GO:0005886">
    <property type="term" value="C:plasma membrane"/>
    <property type="evidence" value="ECO:0007669"/>
    <property type="project" value="TreeGrafter"/>
</dbReference>
<evidence type="ECO:0000256" key="2">
    <source>
        <dbReference type="ARBA" id="ARBA00009457"/>
    </source>
</evidence>
<evidence type="ECO:0000313" key="6">
    <source>
        <dbReference type="Ensembl" id="ENSOKIP00005066515.1"/>
    </source>
</evidence>
<dbReference type="GO" id="GO:0005794">
    <property type="term" value="C:Golgi apparatus"/>
    <property type="evidence" value="ECO:0007669"/>
    <property type="project" value="TreeGrafter"/>
</dbReference>
<proteinExistence type="inferred from homology"/>
<organism evidence="6 7">
    <name type="scientific">Oncorhynchus kisutch</name>
    <name type="common">Coho salmon</name>
    <name type="synonym">Salmo kisutch</name>
    <dbReference type="NCBI Taxonomy" id="8019"/>
    <lineage>
        <taxon>Eukaryota</taxon>
        <taxon>Metazoa</taxon>
        <taxon>Chordata</taxon>
        <taxon>Craniata</taxon>
        <taxon>Vertebrata</taxon>
        <taxon>Euteleostomi</taxon>
        <taxon>Actinopterygii</taxon>
        <taxon>Neopterygii</taxon>
        <taxon>Teleostei</taxon>
        <taxon>Protacanthopterygii</taxon>
        <taxon>Salmoniformes</taxon>
        <taxon>Salmonidae</taxon>
        <taxon>Salmoninae</taxon>
        <taxon>Oncorhynchus</taxon>
    </lineage>
</organism>
<keyword evidence="5" id="KW-0472">Membrane</keyword>
<dbReference type="PANTHER" id="PTHR10926:SF68">
    <property type="entry name" value="CELL CYCLE CONTROL PROTEIN"/>
    <property type="match status" value="1"/>
</dbReference>
<dbReference type="PANTHER" id="PTHR10926">
    <property type="entry name" value="CELL CYCLE CONTROL PROTEIN 50"/>
    <property type="match status" value="1"/>
</dbReference>
<evidence type="ECO:0000256" key="5">
    <source>
        <dbReference type="ARBA" id="ARBA00023136"/>
    </source>
</evidence>
<name>A0A8C7I4G3_ONCKI</name>
<evidence type="ECO:0000256" key="3">
    <source>
        <dbReference type="ARBA" id="ARBA00022692"/>
    </source>
</evidence>
<keyword evidence="4" id="KW-1133">Transmembrane helix</keyword>
<keyword evidence="7" id="KW-1185">Reference proteome</keyword>
<dbReference type="GeneTree" id="ENSGT00390000004660"/>
<dbReference type="GO" id="GO:0005783">
    <property type="term" value="C:endoplasmic reticulum"/>
    <property type="evidence" value="ECO:0007669"/>
    <property type="project" value="TreeGrafter"/>
</dbReference>
<dbReference type="InterPro" id="IPR005045">
    <property type="entry name" value="CDC50/LEM3_fam"/>
</dbReference>
<dbReference type="GO" id="GO:0045332">
    <property type="term" value="P:phospholipid translocation"/>
    <property type="evidence" value="ECO:0007669"/>
    <property type="project" value="TreeGrafter"/>
</dbReference>
<dbReference type="AlphaFoldDB" id="A0A8C7I4G3"/>
<reference evidence="6" key="2">
    <citation type="submission" date="2025-09" db="UniProtKB">
        <authorList>
            <consortium name="Ensembl"/>
        </authorList>
    </citation>
    <scope>IDENTIFICATION</scope>
</reference>